<dbReference type="SUPFAM" id="SSF48371">
    <property type="entry name" value="ARM repeat"/>
    <property type="match status" value="1"/>
</dbReference>
<dbReference type="Proteomes" id="UP000836841">
    <property type="component" value="Chromosome 1"/>
</dbReference>
<evidence type="ECO:0000313" key="2">
    <source>
        <dbReference type="Proteomes" id="UP000836841"/>
    </source>
</evidence>
<gene>
    <name evidence="1" type="ORF">TAV2_LOCUS2605</name>
</gene>
<accession>A0AAU9R5A0</accession>
<dbReference type="GO" id="GO:0032040">
    <property type="term" value="C:small-subunit processome"/>
    <property type="evidence" value="ECO:0007669"/>
    <property type="project" value="TreeGrafter"/>
</dbReference>
<keyword evidence="2" id="KW-1185">Reference proteome</keyword>
<organism evidence="1 2">
    <name type="scientific">Thlaspi arvense</name>
    <name type="common">Field penny-cress</name>
    <dbReference type="NCBI Taxonomy" id="13288"/>
    <lineage>
        <taxon>Eukaryota</taxon>
        <taxon>Viridiplantae</taxon>
        <taxon>Streptophyta</taxon>
        <taxon>Embryophyta</taxon>
        <taxon>Tracheophyta</taxon>
        <taxon>Spermatophyta</taxon>
        <taxon>Magnoliopsida</taxon>
        <taxon>eudicotyledons</taxon>
        <taxon>Gunneridae</taxon>
        <taxon>Pentapetalae</taxon>
        <taxon>rosids</taxon>
        <taxon>malvids</taxon>
        <taxon>Brassicales</taxon>
        <taxon>Brassicaceae</taxon>
        <taxon>Thlaspideae</taxon>
        <taxon>Thlaspi</taxon>
    </lineage>
</organism>
<dbReference type="PANTHER" id="PTHR17695:SF11">
    <property type="entry name" value="SMALL SUBUNIT PROCESSOME COMPONENT 20 HOMOLOG"/>
    <property type="match status" value="1"/>
</dbReference>
<name>A0AAU9R5A0_THLAR</name>
<dbReference type="GO" id="GO:0030686">
    <property type="term" value="C:90S preribosome"/>
    <property type="evidence" value="ECO:0007669"/>
    <property type="project" value="TreeGrafter"/>
</dbReference>
<dbReference type="InterPro" id="IPR052575">
    <property type="entry name" value="SSU_processome_comp_20"/>
</dbReference>
<reference evidence="1 2" key="1">
    <citation type="submission" date="2022-03" db="EMBL/GenBank/DDBJ databases">
        <authorList>
            <person name="Nunn A."/>
            <person name="Chopra R."/>
            <person name="Nunn A."/>
            <person name="Contreras Garrido A."/>
        </authorList>
    </citation>
    <scope>NUCLEOTIDE SEQUENCE [LARGE SCALE GENOMIC DNA]</scope>
</reference>
<dbReference type="PANTHER" id="PTHR17695">
    <property type="entry name" value="SMALL SUBUNIT PROCESSOME COMPONENT 20 HOMOLOG"/>
    <property type="match status" value="1"/>
</dbReference>
<proteinExistence type="predicted"/>
<evidence type="ECO:0000313" key="1">
    <source>
        <dbReference type="EMBL" id="CAH2033832.1"/>
    </source>
</evidence>
<dbReference type="AlphaFoldDB" id="A0AAU9R5A0"/>
<protein>
    <submittedName>
        <fullName evidence="1">Uncharacterized protein</fullName>
    </submittedName>
</protein>
<sequence length="239" mass="27674">MATPNDSWSRNVSMPLRRIRLPCPRVNYFSILMMPRPSQGSTFLKDCLLELREQNTAADFVSFYEEMLPGVKTVKLIELQKDFIFSKLVSGLQLEARISLEPILRLIAALSGDLKEDFIPFIPRIVNSLVILLKNGGQKDPEIIEQIFTSWSKIMETLRFYLKLDIEGILRDTLELRYYPNDSINEKMSKSMSCFLRISHASQLEKGRKMILSEVAEQPERAARAGLLYYDIFVFQQKR</sequence>
<dbReference type="EMBL" id="OU466857">
    <property type="protein sequence ID" value="CAH2033832.1"/>
    <property type="molecule type" value="Genomic_DNA"/>
</dbReference>
<dbReference type="InterPro" id="IPR016024">
    <property type="entry name" value="ARM-type_fold"/>
</dbReference>